<feature type="compositionally biased region" description="Polar residues" evidence="1">
    <location>
        <begin position="166"/>
        <end position="176"/>
    </location>
</feature>
<comment type="caution">
    <text evidence="2">The sequence shown here is derived from an EMBL/GenBank/DDBJ whole genome shotgun (WGS) entry which is preliminary data.</text>
</comment>
<evidence type="ECO:0000256" key="1">
    <source>
        <dbReference type="SAM" id="MobiDB-lite"/>
    </source>
</evidence>
<feature type="region of interest" description="Disordered" evidence="1">
    <location>
        <begin position="103"/>
        <end position="256"/>
    </location>
</feature>
<evidence type="ECO:0000313" key="2">
    <source>
        <dbReference type="EMBL" id="KKA20610.1"/>
    </source>
</evidence>
<organism evidence="2 3">
    <name type="scientific">Rasamsonia emersonii (strain ATCC 16479 / CBS 393.64 / IMI 116815)</name>
    <dbReference type="NCBI Taxonomy" id="1408163"/>
    <lineage>
        <taxon>Eukaryota</taxon>
        <taxon>Fungi</taxon>
        <taxon>Dikarya</taxon>
        <taxon>Ascomycota</taxon>
        <taxon>Pezizomycotina</taxon>
        <taxon>Eurotiomycetes</taxon>
        <taxon>Eurotiomycetidae</taxon>
        <taxon>Eurotiales</taxon>
        <taxon>Trichocomaceae</taxon>
        <taxon>Rasamsonia</taxon>
    </lineage>
</organism>
<proteinExistence type="predicted"/>
<protein>
    <submittedName>
        <fullName evidence="2">Uncharacterized protein</fullName>
    </submittedName>
</protein>
<dbReference type="RefSeq" id="XP_013327222.1">
    <property type="nucleotide sequence ID" value="XM_013471768.1"/>
</dbReference>
<feature type="compositionally biased region" description="Basic and acidic residues" evidence="1">
    <location>
        <begin position="238"/>
        <end position="248"/>
    </location>
</feature>
<feature type="compositionally biased region" description="Polar residues" evidence="1">
    <location>
        <begin position="119"/>
        <end position="134"/>
    </location>
</feature>
<feature type="region of interest" description="Disordered" evidence="1">
    <location>
        <begin position="25"/>
        <end position="60"/>
    </location>
</feature>
<name>A0A0F4YR75_RASE3</name>
<dbReference type="EMBL" id="LASV01000245">
    <property type="protein sequence ID" value="KKA20610.1"/>
    <property type="molecule type" value="Genomic_DNA"/>
</dbReference>
<feature type="compositionally biased region" description="Polar residues" evidence="1">
    <location>
        <begin position="214"/>
        <end position="226"/>
    </location>
</feature>
<accession>A0A0F4YR75</accession>
<reference evidence="2 3" key="1">
    <citation type="submission" date="2015-04" db="EMBL/GenBank/DDBJ databases">
        <authorList>
            <person name="Heijne W.H."/>
            <person name="Fedorova N.D."/>
            <person name="Nierman W.C."/>
            <person name="Vollebregt A.W."/>
            <person name="Zhao Z."/>
            <person name="Wu L."/>
            <person name="Kumar M."/>
            <person name="Stam H."/>
            <person name="van den Berg M.A."/>
            <person name="Pel H.J."/>
        </authorList>
    </citation>
    <scope>NUCLEOTIDE SEQUENCE [LARGE SCALE GENOMIC DNA]</scope>
    <source>
        <strain evidence="2 3">CBS 393.64</strain>
    </source>
</reference>
<sequence length="413" mass="43635">MARIRTIQRCRFPILSAAKLSGSAPARAASHCDPGGECRTDRTDKDTAPDKAEERRGGGEGCTEYRVRNKCIAGIAGICAKPCWLGMESCHTDGLRSEVPDATTAKTRGRLPPGAHWLASSSLDAQPATRSLSALSRKGRESGWSGRRPNQVPVTGRTQRVHTSRISRSEGATGSLQPRRPGTAGEEPDEGVERRADEALPVLRLTRGLCPLTGPTSRRNISTSGPSPLVPPPNWPRRRPESPNRDDGDPSGSTGVMVTTEPLSHYLAGLAGRGSTCSMTLANAGSVGSYSTLDSSPDRDVADVAAAAAGVGCTGDHDNAGHPCRESKTRAVGMEKVSTRYGGRSNGGGMAWHGKSESGEEIVQVSTQQMGRTVCRFHGFGTEKYKSSEIIYPDVDTAISTDATPSISADQSK</sequence>
<dbReference type="GeneID" id="25317731"/>
<feature type="compositionally biased region" description="Basic and acidic residues" evidence="1">
    <location>
        <begin position="34"/>
        <end position="60"/>
    </location>
</feature>
<dbReference type="Proteomes" id="UP000053958">
    <property type="component" value="Unassembled WGS sequence"/>
</dbReference>
<dbReference type="AlphaFoldDB" id="A0A0F4YR75"/>
<evidence type="ECO:0000313" key="3">
    <source>
        <dbReference type="Proteomes" id="UP000053958"/>
    </source>
</evidence>
<keyword evidence="3" id="KW-1185">Reference proteome</keyword>
<gene>
    <name evidence="2" type="ORF">T310_5386</name>
</gene>